<comment type="similarity">
    <text evidence="2 6">Belongs to the fungal hydrophobin family.</text>
</comment>
<organism evidence="7 8">
    <name type="scientific">Suillus luteus UH-Slu-Lm8-n1</name>
    <dbReference type="NCBI Taxonomy" id="930992"/>
    <lineage>
        <taxon>Eukaryota</taxon>
        <taxon>Fungi</taxon>
        <taxon>Dikarya</taxon>
        <taxon>Basidiomycota</taxon>
        <taxon>Agaricomycotina</taxon>
        <taxon>Agaricomycetes</taxon>
        <taxon>Agaricomycetidae</taxon>
        <taxon>Boletales</taxon>
        <taxon>Suillineae</taxon>
        <taxon>Suillaceae</taxon>
        <taxon>Suillus</taxon>
    </lineage>
</organism>
<keyword evidence="5 6" id="KW-1015">Disulfide bond</keyword>
<reference evidence="8" key="2">
    <citation type="submission" date="2015-01" db="EMBL/GenBank/DDBJ databases">
        <title>Evolutionary Origins and Diversification of the Mycorrhizal Mutualists.</title>
        <authorList>
            <consortium name="DOE Joint Genome Institute"/>
            <consortium name="Mycorrhizal Genomics Consortium"/>
            <person name="Kohler A."/>
            <person name="Kuo A."/>
            <person name="Nagy L.G."/>
            <person name="Floudas D."/>
            <person name="Copeland A."/>
            <person name="Barry K.W."/>
            <person name="Cichocki N."/>
            <person name="Veneault-Fourrey C."/>
            <person name="LaButti K."/>
            <person name="Lindquist E.A."/>
            <person name="Lipzen A."/>
            <person name="Lundell T."/>
            <person name="Morin E."/>
            <person name="Murat C."/>
            <person name="Riley R."/>
            <person name="Ohm R."/>
            <person name="Sun H."/>
            <person name="Tunlid A."/>
            <person name="Henrissat B."/>
            <person name="Grigoriev I.V."/>
            <person name="Hibbett D.S."/>
            <person name="Martin F."/>
        </authorList>
    </citation>
    <scope>NUCLEOTIDE SEQUENCE [LARGE SCALE GENOMIC DNA]</scope>
    <source>
        <strain evidence="8">UH-Slu-Lm8-n1</strain>
    </source>
</reference>
<name>A0A0D0B7Y6_9AGAM</name>
<dbReference type="InParanoid" id="A0A0D0B7Y6"/>
<evidence type="ECO:0000256" key="4">
    <source>
        <dbReference type="ARBA" id="ARBA00022525"/>
    </source>
</evidence>
<feature type="signal peptide" evidence="6">
    <location>
        <begin position="1"/>
        <end position="17"/>
    </location>
</feature>
<evidence type="ECO:0000313" key="7">
    <source>
        <dbReference type="EMBL" id="KIK39898.1"/>
    </source>
</evidence>
<dbReference type="EMBL" id="KN835324">
    <property type="protein sequence ID" value="KIK39898.1"/>
    <property type="molecule type" value="Genomic_DNA"/>
</dbReference>
<dbReference type="InterPro" id="IPR001338">
    <property type="entry name" value="Class_I_Hydrophobin"/>
</dbReference>
<dbReference type="GO" id="GO:0009277">
    <property type="term" value="C:fungal-type cell wall"/>
    <property type="evidence" value="ECO:0007669"/>
    <property type="project" value="InterPro"/>
</dbReference>
<dbReference type="OrthoDB" id="2679234at2759"/>
<dbReference type="Pfam" id="PF01185">
    <property type="entry name" value="Hydrophobin"/>
    <property type="match status" value="1"/>
</dbReference>
<protein>
    <recommendedName>
        <fullName evidence="6">Hydrophobin</fullName>
    </recommendedName>
</protein>
<keyword evidence="6" id="KW-0732">Signal</keyword>
<sequence>MLSQFLIASAIFLQAAASESYYCDSGEAMCCSNITTSSVSSRDVLTSYSISDSDLSEIVGIGCSVIAAVGDVSDCINETVCCTGPVYYVRPRRRFQEFALTFLDRTVKSSRIVLLL</sequence>
<dbReference type="AlphaFoldDB" id="A0A0D0B7Y6"/>
<keyword evidence="4 6" id="KW-0964">Secreted</keyword>
<comment type="subcellular location">
    <subcellularLocation>
        <location evidence="1 6">Secreted</location>
        <location evidence="1 6">Cell wall</location>
    </subcellularLocation>
</comment>
<evidence type="ECO:0000256" key="2">
    <source>
        <dbReference type="ARBA" id="ARBA00010446"/>
    </source>
</evidence>
<keyword evidence="8" id="KW-1185">Reference proteome</keyword>
<evidence type="ECO:0000256" key="6">
    <source>
        <dbReference type="RuleBase" id="RU365009"/>
    </source>
</evidence>
<feature type="chain" id="PRO_5013987707" description="Hydrophobin" evidence="6">
    <location>
        <begin position="18"/>
        <end position="116"/>
    </location>
</feature>
<dbReference type="GO" id="GO:0005199">
    <property type="term" value="F:structural constituent of cell wall"/>
    <property type="evidence" value="ECO:0007669"/>
    <property type="project" value="InterPro"/>
</dbReference>
<dbReference type="CDD" id="cd23507">
    <property type="entry name" value="hydrophobin_I"/>
    <property type="match status" value="1"/>
</dbReference>
<proteinExistence type="inferred from homology"/>
<dbReference type="HOGENOM" id="CLU_2098439_0_0_1"/>
<evidence type="ECO:0000313" key="8">
    <source>
        <dbReference type="Proteomes" id="UP000054485"/>
    </source>
</evidence>
<reference evidence="7 8" key="1">
    <citation type="submission" date="2014-04" db="EMBL/GenBank/DDBJ databases">
        <authorList>
            <consortium name="DOE Joint Genome Institute"/>
            <person name="Kuo A."/>
            <person name="Ruytinx J."/>
            <person name="Rineau F."/>
            <person name="Colpaert J."/>
            <person name="Kohler A."/>
            <person name="Nagy L.G."/>
            <person name="Floudas D."/>
            <person name="Copeland A."/>
            <person name="Barry K.W."/>
            <person name="Cichocki N."/>
            <person name="Veneault-Fourrey C."/>
            <person name="LaButti K."/>
            <person name="Lindquist E.A."/>
            <person name="Lipzen A."/>
            <person name="Lundell T."/>
            <person name="Morin E."/>
            <person name="Murat C."/>
            <person name="Sun H."/>
            <person name="Tunlid A."/>
            <person name="Henrissat B."/>
            <person name="Grigoriev I.V."/>
            <person name="Hibbett D.S."/>
            <person name="Martin F."/>
            <person name="Nordberg H.P."/>
            <person name="Cantor M.N."/>
            <person name="Hua S.X."/>
        </authorList>
    </citation>
    <scope>NUCLEOTIDE SEQUENCE [LARGE SCALE GENOMIC DNA]</scope>
    <source>
        <strain evidence="7 8">UH-Slu-Lm8-n1</strain>
    </source>
</reference>
<accession>A0A0D0B7Y6</accession>
<dbReference type="Proteomes" id="UP000054485">
    <property type="component" value="Unassembled WGS sequence"/>
</dbReference>
<evidence type="ECO:0000256" key="5">
    <source>
        <dbReference type="ARBA" id="ARBA00023157"/>
    </source>
</evidence>
<gene>
    <name evidence="7" type="ORF">CY34DRAFT_298553</name>
</gene>
<evidence type="ECO:0000256" key="1">
    <source>
        <dbReference type="ARBA" id="ARBA00004191"/>
    </source>
</evidence>
<evidence type="ECO:0000256" key="3">
    <source>
        <dbReference type="ARBA" id="ARBA00022512"/>
    </source>
</evidence>
<keyword evidence="3 6" id="KW-0134">Cell wall</keyword>